<protein>
    <submittedName>
        <fullName evidence="3">DUF6090 family protein</fullName>
    </submittedName>
</protein>
<dbReference type="InterPro" id="IPR045749">
    <property type="entry name" value="DUF6090"/>
</dbReference>
<sequence>MLYAIGEIFLVVIGIIIAVNINNWNEQRKAKTQEIKTLKELKSALQADLVDIEFNINWHESARNACEIILEVIDKKIPYTDSLAYHFGSMTRFSQFLPDLGTYETIKASGLGLITNDSLRLEAAHYYENDIKHALGYEAINRSLFPLNMEIYRKHFYVQELLNSGIPKNYDALINDDVFISYLFETKGLRENEVRIFSDLVVKCKGLINLIDQELKKE</sequence>
<feature type="coiled-coil region" evidence="1">
    <location>
        <begin position="21"/>
        <end position="48"/>
    </location>
</feature>
<evidence type="ECO:0000256" key="1">
    <source>
        <dbReference type="SAM" id="Coils"/>
    </source>
</evidence>
<accession>A0ABV8ASE9</accession>
<keyword evidence="2" id="KW-1133">Transmembrane helix</keyword>
<comment type="caution">
    <text evidence="3">The sequence shown here is derived from an EMBL/GenBank/DDBJ whole genome shotgun (WGS) entry which is preliminary data.</text>
</comment>
<dbReference type="Pfam" id="PF19578">
    <property type="entry name" value="DUF6090"/>
    <property type="match status" value="1"/>
</dbReference>
<proteinExistence type="predicted"/>
<dbReference type="RefSeq" id="WP_377904489.1">
    <property type="nucleotide sequence ID" value="NZ_JBHRZS010000006.1"/>
</dbReference>
<name>A0ABV8ASE9_9BACT</name>
<gene>
    <name evidence="3" type="ORF">ACFOSV_06225</name>
</gene>
<evidence type="ECO:0000313" key="3">
    <source>
        <dbReference type="EMBL" id="MFC3879762.1"/>
    </source>
</evidence>
<dbReference type="Proteomes" id="UP001595805">
    <property type="component" value="Unassembled WGS sequence"/>
</dbReference>
<keyword evidence="2" id="KW-0472">Membrane</keyword>
<evidence type="ECO:0000313" key="4">
    <source>
        <dbReference type="Proteomes" id="UP001595805"/>
    </source>
</evidence>
<keyword evidence="2" id="KW-0812">Transmembrane</keyword>
<dbReference type="EMBL" id="JBHRZS010000006">
    <property type="protein sequence ID" value="MFC3879762.1"/>
    <property type="molecule type" value="Genomic_DNA"/>
</dbReference>
<keyword evidence="1" id="KW-0175">Coiled coil</keyword>
<evidence type="ECO:0000256" key="2">
    <source>
        <dbReference type="SAM" id="Phobius"/>
    </source>
</evidence>
<keyword evidence="4" id="KW-1185">Reference proteome</keyword>
<feature type="transmembrane region" description="Helical" evidence="2">
    <location>
        <begin position="6"/>
        <end position="24"/>
    </location>
</feature>
<organism evidence="3 4">
    <name type="scientific">Algoriphagus namhaensis</name>
    <dbReference type="NCBI Taxonomy" id="915353"/>
    <lineage>
        <taxon>Bacteria</taxon>
        <taxon>Pseudomonadati</taxon>
        <taxon>Bacteroidota</taxon>
        <taxon>Cytophagia</taxon>
        <taxon>Cytophagales</taxon>
        <taxon>Cyclobacteriaceae</taxon>
        <taxon>Algoriphagus</taxon>
    </lineage>
</organism>
<reference evidence="4" key="1">
    <citation type="journal article" date="2019" name="Int. J. Syst. Evol. Microbiol.">
        <title>The Global Catalogue of Microorganisms (GCM) 10K type strain sequencing project: providing services to taxonomists for standard genome sequencing and annotation.</title>
        <authorList>
            <consortium name="The Broad Institute Genomics Platform"/>
            <consortium name="The Broad Institute Genome Sequencing Center for Infectious Disease"/>
            <person name="Wu L."/>
            <person name="Ma J."/>
        </authorList>
    </citation>
    <scope>NUCLEOTIDE SEQUENCE [LARGE SCALE GENOMIC DNA]</scope>
    <source>
        <strain evidence="4">CCUG 60523</strain>
    </source>
</reference>